<evidence type="ECO:0000313" key="4">
    <source>
        <dbReference type="EMBL" id="MBF8436984.1"/>
    </source>
</evidence>
<dbReference type="RefSeq" id="WP_270453913.1">
    <property type="nucleotide sequence ID" value="NZ_JADPIE010000004.1"/>
</dbReference>
<dbReference type="Proteomes" id="UP000621436">
    <property type="component" value="Unassembled WGS sequence"/>
</dbReference>
<proteinExistence type="inferred from homology"/>
<dbReference type="GO" id="GO:0007155">
    <property type="term" value="P:cell adhesion"/>
    <property type="evidence" value="ECO:0007669"/>
    <property type="project" value="InterPro"/>
</dbReference>
<evidence type="ECO:0000256" key="1">
    <source>
        <dbReference type="ARBA" id="ARBA00009766"/>
    </source>
</evidence>
<dbReference type="AlphaFoldDB" id="A0A931ARV6"/>
<evidence type="ECO:0000256" key="3">
    <source>
        <dbReference type="SAM" id="MobiDB-lite"/>
    </source>
</evidence>
<comment type="caution">
    <text evidence="4">The sequence shown here is derived from an EMBL/GenBank/DDBJ whole genome shotgun (WGS) entry which is preliminary data.</text>
</comment>
<sequence length="226" mass="23887">MVNLKRIMIVTLIVAVAIVLTGNLIYAAPNGNGMGPDGDGPPGQVDERPPGIIGPGGGPGFEFPGGDEFPGNLNPFIPGDPGNGEPGNGRPGNGDPGDDYHWDYDFEPIAFIYQEGDENYGRIDQHGSGNWAGIKQFGNDNNSTIDQFGDENFAGIVQLGHGNDSSIKQDGNKNLAGIGQFGYDNNADIEQVGNYNKASITQFGDNNQASITQNGNGLDLDISFNW</sequence>
<evidence type="ECO:0008006" key="6">
    <source>
        <dbReference type="Google" id="ProtNLM"/>
    </source>
</evidence>
<reference evidence="4" key="1">
    <citation type="submission" date="2020-11" db="EMBL/GenBank/DDBJ databases">
        <title>Halonatronomonas betainensis gen. nov., sp. nov. a novel haloalkaliphilic representative of the family Halanaerobiacae capable of betaine degradation.</title>
        <authorList>
            <person name="Boltyanskaya Y."/>
            <person name="Kevbrin V."/>
            <person name="Detkova E."/>
            <person name="Grouzdev D.S."/>
            <person name="Koziaeva V."/>
            <person name="Zhilina T."/>
        </authorList>
    </citation>
    <scope>NUCLEOTIDE SEQUENCE</scope>
    <source>
        <strain evidence="4">Z-7014</strain>
    </source>
</reference>
<dbReference type="GO" id="GO:0009289">
    <property type="term" value="C:pilus"/>
    <property type="evidence" value="ECO:0007669"/>
    <property type="project" value="InterPro"/>
</dbReference>
<keyword evidence="5" id="KW-1185">Reference proteome</keyword>
<accession>A0A931ARV6</accession>
<protein>
    <recommendedName>
        <fullName evidence="6">Curlin associated repeat-containing protein</fullName>
    </recommendedName>
</protein>
<dbReference type="Pfam" id="PF07012">
    <property type="entry name" value="Curlin_rpt"/>
    <property type="match status" value="2"/>
</dbReference>
<gene>
    <name evidence="4" type="ORF">I0Q91_07845</name>
</gene>
<feature type="compositionally biased region" description="Low complexity" evidence="3">
    <location>
        <begin position="61"/>
        <end position="71"/>
    </location>
</feature>
<evidence type="ECO:0000256" key="2">
    <source>
        <dbReference type="ARBA" id="ARBA00022729"/>
    </source>
</evidence>
<name>A0A931ARV6_9FIRM</name>
<evidence type="ECO:0000313" key="5">
    <source>
        <dbReference type="Proteomes" id="UP000621436"/>
    </source>
</evidence>
<dbReference type="EMBL" id="JADPIE010000004">
    <property type="protein sequence ID" value="MBF8436984.1"/>
    <property type="molecule type" value="Genomic_DNA"/>
</dbReference>
<dbReference type="InterPro" id="IPR009742">
    <property type="entry name" value="Curlin_rpt"/>
</dbReference>
<feature type="region of interest" description="Disordered" evidence="3">
    <location>
        <begin position="35"/>
        <end position="101"/>
    </location>
</feature>
<feature type="compositionally biased region" description="Gly residues" evidence="3">
    <location>
        <begin position="81"/>
        <end position="95"/>
    </location>
</feature>
<comment type="similarity">
    <text evidence="1">Belongs to the CsgA/CsgB family.</text>
</comment>
<keyword evidence="2" id="KW-0732">Signal</keyword>
<organism evidence="4 5">
    <name type="scientific">Halonatronomonas betaini</name>
    <dbReference type="NCBI Taxonomy" id="2778430"/>
    <lineage>
        <taxon>Bacteria</taxon>
        <taxon>Bacillati</taxon>
        <taxon>Bacillota</taxon>
        <taxon>Clostridia</taxon>
        <taxon>Halanaerobiales</taxon>
        <taxon>Halarsenatibacteraceae</taxon>
        <taxon>Halonatronomonas</taxon>
    </lineage>
</organism>